<dbReference type="EC" id="3.1.3.2" evidence="3"/>
<keyword evidence="7" id="KW-0325">Glycoprotein</keyword>
<comment type="similarity">
    <text evidence="2">Belongs to the histidine acid phosphatase family.</text>
</comment>
<gene>
    <name evidence="9" type="ORF">ABEB36_014955</name>
</gene>
<evidence type="ECO:0000256" key="2">
    <source>
        <dbReference type="ARBA" id="ARBA00005375"/>
    </source>
</evidence>
<protein>
    <recommendedName>
        <fullName evidence="3">acid phosphatase</fullName>
        <ecNumber evidence="3">3.1.3.2</ecNumber>
    </recommendedName>
</protein>
<evidence type="ECO:0000256" key="7">
    <source>
        <dbReference type="ARBA" id="ARBA00023180"/>
    </source>
</evidence>
<accession>A0ABD1E1P4</accession>
<keyword evidence="5" id="KW-0378">Hydrolase</keyword>
<evidence type="ECO:0000256" key="5">
    <source>
        <dbReference type="ARBA" id="ARBA00022801"/>
    </source>
</evidence>
<dbReference type="InterPro" id="IPR029033">
    <property type="entry name" value="His_PPase_superfam"/>
</dbReference>
<dbReference type="Proteomes" id="UP001566132">
    <property type="component" value="Unassembled WGS sequence"/>
</dbReference>
<evidence type="ECO:0000256" key="1">
    <source>
        <dbReference type="ARBA" id="ARBA00000032"/>
    </source>
</evidence>
<evidence type="ECO:0000256" key="3">
    <source>
        <dbReference type="ARBA" id="ARBA00012646"/>
    </source>
</evidence>
<evidence type="ECO:0000313" key="10">
    <source>
        <dbReference type="Proteomes" id="UP001566132"/>
    </source>
</evidence>
<dbReference type="PANTHER" id="PTHR11567">
    <property type="entry name" value="ACID PHOSPHATASE-RELATED"/>
    <property type="match status" value="1"/>
</dbReference>
<dbReference type="CDD" id="cd07061">
    <property type="entry name" value="HP_HAP_like"/>
    <property type="match status" value="1"/>
</dbReference>
<dbReference type="SUPFAM" id="SSF53254">
    <property type="entry name" value="Phosphoglycerate mutase-like"/>
    <property type="match status" value="1"/>
</dbReference>
<keyword evidence="10" id="KW-1185">Reference proteome</keyword>
<sequence>MKIYYCFIIVLQIFSSVRSEKNVANNTLVLAHVIFRHGDGTPSQSALYKSNKFYNESFYDPYGYGQLTNKGKLKEYNLGVTLRKRYATFLNSSWNVKVCEAWSTDYDRTKMSLSLVLGGLFPAEDPLLWNPEVPWQPIPYNYLPVAQDKELSSWACPTTLPLIYSDAANMEKLKSYDGLINTLRDNTGEDVDYISALDLFLGMYIQKEMGFPLDNWTSTIFPEPFKSYFVDFYYIETSTKELKTVLAGYILKKIITNSLNKINGSLVPPERKIFLYSGHEVNAATVITSLNLYNLVDFPTYASYLIFEVHNIDGIYGIMIYYEDNTSDTPHALTLPGCKTFCPLEDFIKLTQDIIPTSDVECYGNQTKVDKNTPTG</sequence>
<comment type="catalytic activity">
    <reaction evidence="1">
        <text>a phosphate monoester + H2O = an alcohol + phosphate</text>
        <dbReference type="Rhea" id="RHEA:15017"/>
        <dbReference type="ChEBI" id="CHEBI:15377"/>
        <dbReference type="ChEBI" id="CHEBI:30879"/>
        <dbReference type="ChEBI" id="CHEBI:43474"/>
        <dbReference type="ChEBI" id="CHEBI:67140"/>
        <dbReference type="EC" id="3.1.3.2"/>
    </reaction>
</comment>
<proteinExistence type="inferred from homology"/>
<evidence type="ECO:0000256" key="8">
    <source>
        <dbReference type="SAM" id="SignalP"/>
    </source>
</evidence>
<dbReference type="EMBL" id="JBDJPC010000014">
    <property type="protein sequence ID" value="KAL1488488.1"/>
    <property type="molecule type" value="Genomic_DNA"/>
</dbReference>
<feature type="signal peptide" evidence="8">
    <location>
        <begin position="1"/>
        <end position="19"/>
    </location>
</feature>
<evidence type="ECO:0000256" key="4">
    <source>
        <dbReference type="ARBA" id="ARBA00022729"/>
    </source>
</evidence>
<reference evidence="9 10" key="1">
    <citation type="submission" date="2024-05" db="EMBL/GenBank/DDBJ databases">
        <title>Genetic variation in Jamaican populations of the coffee berry borer (Hypothenemus hampei).</title>
        <authorList>
            <person name="Errbii M."/>
            <person name="Myrie A."/>
        </authorList>
    </citation>
    <scope>NUCLEOTIDE SEQUENCE [LARGE SCALE GENOMIC DNA]</scope>
    <source>
        <strain evidence="9">JA-Hopewell-2020-01-JO</strain>
        <tissue evidence="9">Whole body</tissue>
    </source>
</reference>
<dbReference type="PANTHER" id="PTHR11567:SF211">
    <property type="entry name" value="PROSTATIC ACID PHOSPHATASE"/>
    <property type="match status" value="1"/>
</dbReference>
<evidence type="ECO:0000256" key="6">
    <source>
        <dbReference type="ARBA" id="ARBA00023157"/>
    </source>
</evidence>
<dbReference type="InterPro" id="IPR050645">
    <property type="entry name" value="Histidine_acid_phosphatase"/>
</dbReference>
<dbReference type="GO" id="GO:0003993">
    <property type="term" value="F:acid phosphatase activity"/>
    <property type="evidence" value="ECO:0007669"/>
    <property type="project" value="UniProtKB-EC"/>
</dbReference>
<evidence type="ECO:0000313" key="9">
    <source>
        <dbReference type="EMBL" id="KAL1488488.1"/>
    </source>
</evidence>
<comment type="caution">
    <text evidence="9">The sequence shown here is derived from an EMBL/GenBank/DDBJ whole genome shotgun (WGS) entry which is preliminary data.</text>
</comment>
<keyword evidence="4 8" id="KW-0732">Signal</keyword>
<feature type="chain" id="PRO_5044804669" description="acid phosphatase" evidence="8">
    <location>
        <begin position="20"/>
        <end position="376"/>
    </location>
</feature>
<keyword evidence="6" id="KW-1015">Disulfide bond</keyword>
<dbReference type="AlphaFoldDB" id="A0ABD1E1P4"/>
<dbReference type="Pfam" id="PF00328">
    <property type="entry name" value="His_Phos_2"/>
    <property type="match status" value="1"/>
</dbReference>
<dbReference type="Gene3D" id="3.40.50.1240">
    <property type="entry name" value="Phosphoglycerate mutase-like"/>
    <property type="match status" value="1"/>
</dbReference>
<organism evidence="9 10">
    <name type="scientific">Hypothenemus hampei</name>
    <name type="common">Coffee berry borer</name>
    <dbReference type="NCBI Taxonomy" id="57062"/>
    <lineage>
        <taxon>Eukaryota</taxon>
        <taxon>Metazoa</taxon>
        <taxon>Ecdysozoa</taxon>
        <taxon>Arthropoda</taxon>
        <taxon>Hexapoda</taxon>
        <taxon>Insecta</taxon>
        <taxon>Pterygota</taxon>
        <taxon>Neoptera</taxon>
        <taxon>Endopterygota</taxon>
        <taxon>Coleoptera</taxon>
        <taxon>Polyphaga</taxon>
        <taxon>Cucujiformia</taxon>
        <taxon>Curculionidae</taxon>
        <taxon>Scolytinae</taxon>
        <taxon>Hypothenemus</taxon>
    </lineage>
</organism>
<dbReference type="InterPro" id="IPR000560">
    <property type="entry name" value="His_Pase_clade-2"/>
</dbReference>
<name>A0ABD1E1P4_HYPHA</name>